<dbReference type="RefSeq" id="XP_060457922.1">
    <property type="nucleotide sequence ID" value="XM_060601427.1"/>
</dbReference>
<dbReference type="Proteomes" id="UP001233271">
    <property type="component" value="Chromosome 5"/>
</dbReference>
<accession>A0AA48QWX5</accession>
<gene>
    <name evidence="2" type="ORF">CcaverHIS019_0502850</name>
</gene>
<organism evidence="2 3">
    <name type="scientific">Cutaneotrichosporon cavernicola</name>
    <dbReference type="NCBI Taxonomy" id="279322"/>
    <lineage>
        <taxon>Eukaryota</taxon>
        <taxon>Fungi</taxon>
        <taxon>Dikarya</taxon>
        <taxon>Basidiomycota</taxon>
        <taxon>Agaricomycotina</taxon>
        <taxon>Tremellomycetes</taxon>
        <taxon>Trichosporonales</taxon>
        <taxon>Trichosporonaceae</taxon>
        <taxon>Cutaneotrichosporon</taxon>
    </lineage>
</organism>
<feature type="region of interest" description="Disordered" evidence="1">
    <location>
        <begin position="25"/>
        <end position="44"/>
    </location>
</feature>
<dbReference type="Gene3D" id="3.40.50.720">
    <property type="entry name" value="NAD(P)-binding Rossmann-like Domain"/>
    <property type="match status" value="1"/>
</dbReference>
<dbReference type="KEGG" id="ccac:CcaHIS019_0502850"/>
<dbReference type="GeneID" id="85496527"/>
<sequence>MRDPMRSAWLCLVYPSLSSFGIKGQEVPHSEDETYSDKSQELDREGPHHVIKCPLPDKNIVPPAPIEQLGLWSPSLSDFDKWKGRAVDCVTDKLSVKKIPEVISEATGKMFDTMQVTRELFEMDEARASNPQIHLNSCVFAEDLIKDTPIKESRRLVEGFWDLGDWCLQAGGVEKNGV</sequence>
<dbReference type="AlphaFoldDB" id="A0AA48QWX5"/>
<feature type="compositionally biased region" description="Basic and acidic residues" evidence="1">
    <location>
        <begin position="26"/>
        <end position="44"/>
    </location>
</feature>
<evidence type="ECO:0000313" key="3">
    <source>
        <dbReference type="Proteomes" id="UP001233271"/>
    </source>
</evidence>
<proteinExistence type="predicted"/>
<reference evidence="2" key="1">
    <citation type="journal article" date="2023" name="BMC Genomics">
        <title>Chromosome-level genome assemblies of Cutaneotrichosporon spp. (Trichosporonales, Basidiomycota) reveal imbalanced evolution between nucleotide sequences and chromosome synteny.</title>
        <authorList>
            <person name="Kobayashi Y."/>
            <person name="Kayamori A."/>
            <person name="Aoki K."/>
            <person name="Shiwa Y."/>
            <person name="Matsutani M."/>
            <person name="Fujita N."/>
            <person name="Sugita T."/>
            <person name="Iwasaki W."/>
            <person name="Tanaka N."/>
            <person name="Takashima M."/>
        </authorList>
    </citation>
    <scope>NUCLEOTIDE SEQUENCE</scope>
    <source>
        <strain evidence="2">HIS019</strain>
    </source>
</reference>
<dbReference type="EMBL" id="AP028216">
    <property type="protein sequence ID" value="BEI92657.1"/>
    <property type="molecule type" value="Genomic_DNA"/>
</dbReference>
<evidence type="ECO:0000256" key="1">
    <source>
        <dbReference type="SAM" id="MobiDB-lite"/>
    </source>
</evidence>
<evidence type="ECO:0000313" key="2">
    <source>
        <dbReference type="EMBL" id="BEI92657.1"/>
    </source>
</evidence>
<dbReference type="Gene3D" id="3.90.25.10">
    <property type="entry name" value="UDP-galactose 4-epimerase, domain 1"/>
    <property type="match status" value="1"/>
</dbReference>
<protein>
    <submittedName>
        <fullName evidence="2">Uncharacterized protein</fullName>
    </submittedName>
</protein>
<name>A0AA48QWX5_9TREE</name>
<keyword evidence="3" id="KW-1185">Reference proteome</keyword>